<reference evidence="1 2" key="1">
    <citation type="journal article" date="2011" name="Science">
        <title>The ecoresponsive genome of Daphnia pulex.</title>
        <authorList>
            <person name="Colbourne J.K."/>
            <person name="Pfrender M.E."/>
            <person name="Gilbert D."/>
            <person name="Thomas W.K."/>
            <person name="Tucker A."/>
            <person name="Oakley T.H."/>
            <person name="Tokishita S."/>
            <person name="Aerts A."/>
            <person name="Arnold G.J."/>
            <person name="Basu M.K."/>
            <person name="Bauer D.J."/>
            <person name="Caceres C.E."/>
            <person name="Carmel L."/>
            <person name="Casola C."/>
            <person name="Choi J.H."/>
            <person name="Detter J.C."/>
            <person name="Dong Q."/>
            <person name="Dusheyko S."/>
            <person name="Eads B.D."/>
            <person name="Frohlich T."/>
            <person name="Geiler-Samerotte K.A."/>
            <person name="Gerlach D."/>
            <person name="Hatcher P."/>
            <person name="Jogdeo S."/>
            <person name="Krijgsveld J."/>
            <person name="Kriventseva E.V."/>
            <person name="Kultz D."/>
            <person name="Laforsch C."/>
            <person name="Lindquist E."/>
            <person name="Lopez J."/>
            <person name="Manak J.R."/>
            <person name="Muller J."/>
            <person name="Pangilinan J."/>
            <person name="Patwardhan R.P."/>
            <person name="Pitluck S."/>
            <person name="Pritham E.J."/>
            <person name="Rechtsteiner A."/>
            <person name="Rho M."/>
            <person name="Rogozin I.B."/>
            <person name="Sakarya O."/>
            <person name="Salamov A."/>
            <person name="Schaack S."/>
            <person name="Shapiro H."/>
            <person name="Shiga Y."/>
            <person name="Skalitzky C."/>
            <person name="Smith Z."/>
            <person name="Souvorov A."/>
            <person name="Sung W."/>
            <person name="Tang Z."/>
            <person name="Tsuchiya D."/>
            <person name="Tu H."/>
            <person name="Vos H."/>
            <person name="Wang M."/>
            <person name="Wolf Y.I."/>
            <person name="Yamagata H."/>
            <person name="Yamada T."/>
            <person name="Ye Y."/>
            <person name="Shaw J.R."/>
            <person name="Andrews J."/>
            <person name="Crease T.J."/>
            <person name="Tang H."/>
            <person name="Lucas S.M."/>
            <person name="Robertson H.M."/>
            <person name="Bork P."/>
            <person name="Koonin E.V."/>
            <person name="Zdobnov E.M."/>
            <person name="Grigoriev I.V."/>
            <person name="Lynch M."/>
            <person name="Boore J.L."/>
        </authorList>
    </citation>
    <scope>NUCLEOTIDE SEQUENCE [LARGE SCALE GENOMIC DNA]</scope>
</reference>
<evidence type="ECO:0000313" key="1">
    <source>
        <dbReference type="EMBL" id="EFX65384.1"/>
    </source>
</evidence>
<accession>E9HS98</accession>
<sequence length="93" mass="10221">MEGVDLCAYNWQCSTSTEPVSVVLPNQNFQGSGNQYYMGYFNGPVADGEFPDLAIQPALKNSSHLGLSSKPVFNRWCPKCDWLIESSQTGVAK</sequence>
<dbReference type="InParanoid" id="E9HS98"/>
<dbReference type="HOGENOM" id="CLU_2401869_0_0_1"/>
<keyword evidence="2" id="KW-1185">Reference proteome</keyword>
<gene>
    <name evidence="1" type="ORF">DAPPUDRAFT_264753</name>
</gene>
<name>E9HS98_DAPPU</name>
<organism evidence="1 2">
    <name type="scientific">Daphnia pulex</name>
    <name type="common">Water flea</name>
    <dbReference type="NCBI Taxonomy" id="6669"/>
    <lineage>
        <taxon>Eukaryota</taxon>
        <taxon>Metazoa</taxon>
        <taxon>Ecdysozoa</taxon>
        <taxon>Arthropoda</taxon>
        <taxon>Crustacea</taxon>
        <taxon>Branchiopoda</taxon>
        <taxon>Diplostraca</taxon>
        <taxon>Cladocera</taxon>
        <taxon>Anomopoda</taxon>
        <taxon>Daphniidae</taxon>
        <taxon>Daphnia</taxon>
    </lineage>
</organism>
<dbReference type="KEGG" id="dpx:DAPPUDRAFT_264753"/>
<proteinExistence type="predicted"/>
<dbReference type="EMBL" id="GL732747">
    <property type="protein sequence ID" value="EFX65384.1"/>
    <property type="molecule type" value="Genomic_DNA"/>
</dbReference>
<dbReference type="AlphaFoldDB" id="E9HS98"/>
<protein>
    <submittedName>
        <fullName evidence="1">Uncharacterized protein</fullName>
    </submittedName>
</protein>
<dbReference type="Proteomes" id="UP000000305">
    <property type="component" value="Unassembled WGS sequence"/>
</dbReference>
<evidence type="ECO:0000313" key="2">
    <source>
        <dbReference type="Proteomes" id="UP000000305"/>
    </source>
</evidence>